<keyword evidence="8" id="KW-1185">Reference proteome</keyword>
<name>A0ABT3TE09_9GAMM</name>
<dbReference type="PANTHER" id="PTHR30028:SF0">
    <property type="entry name" value="PROTEIN ALUMINUM SENSITIVE 3"/>
    <property type="match status" value="1"/>
</dbReference>
<keyword evidence="4 6" id="KW-1133">Transmembrane helix</keyword>
<gene>
    <name evidence="7" type="ORF">EYC98_06620</name>
</gene>
<organism evidence="7 8">
    <name type="scientific">Candidatus Litorirhabdus singularis</name>
    <dbReference type="NCBI Taxonomy" id="2518993"/>
    <lineage>
        <taxon>Bacteria</taxon>
        <taxon>Pseudomonadati</taxon>
        <taxon>Pseudomonadota</taxon>
        <taxon>Gammaproteobacteria</taxon>
        <taxon>Cellvibrionales</taxon>
        <taxon>Halieaceae</taxon>
        <taxon>Candidatus Litorirhabdus</taxon>
    </lineage>
</organism>
<feature type="transmembrane region" description="Helical" evidence="6">
    <location>
        <begin position="38"/>
        <end position="57"/>
    </location>
</feature>
<dbReference type="InterPro" id="IPR005226">
    <property type="entry name" value="UPF0014_fam"/>
</dbReference>
<comment type="subcellular location">
    <subcellularLocation>
        <location evidence="1">Membrane</location>
        <topology evidence="1">Multi-pass membrane protein</topology>
    </subcellularLocation>
</comment>
<evidence type="ECO:0000256" key="6">
    <source>
        <dbReference type="SAM" id="Phobius"/>
    </source>
</evidence>
<dbReference type="EMBL" id="SHNN01000001">
    <property type="protein sequence ID" value="MCX2980546.1"/>
    <property type="molecule type" value="Genomic_DNA"/>
</dbReference>
<feature type="transmembrane region" description="Helical" evidence="6">
    <location>
        <begin position="125"/>
        <end position="144"/>
    </location>
</feature>
<evidence type="ECO:0000256" key="1">
    <source>
        <dbReference type="ARBA" id="ARBA00004141"/>
    </source>
</evidence>
<comment type="similarity">
    <text evidence="2">Belongs to the UPF0014 family.</text>
</comment>
<dbReference type="Pfam" id="PF03649">
    <property type="entry name" value="UPF0014"/>
    <property type="match status" value="2"/>
</dbReference>
<comment type="caution">
    <text evidence="7">The sequence shown here is derived from an EMBL/GenBank/DDBJ whole genome shotgun (WGS) entry which is preliminary data.</text>
</comment>
<dbReference type="PANTHER" id="PTHR30028">
    <property type="entry name" value="UPF0014 INNER MEMBRANE PROTEIN YBBM-RELATED"/>
    <property type="match status" value="1"/>
</dbReference>
<evidence type="ECO:0000256" key="2">
    <source>
        <dbReference type="ARBA" id="ARBA00005268"/>
    </source>
</evidence>
<feature type="transmembrane region" description="Helical" evidence="6">
    <location>
        <begin position="63"/>
        <end position="84"/>
    </location>
</feature>
<evidence type="ECO:0000256" key="4">
    <source>
        <dbReference type="ARBA" id="ARBA00022989"/>
    </source>
</evidence>
<feature type="transmembrane region" description="Helical" evidence="6">
    <location>
        <begin position="6"/>
        <end position="26"/>
    </location>
</feature>
<evidence type="ECO:0000313" key="8">
    <source>
        <dbReference type="Proteomes" id="UP001143362"/>
    </source>
</evidence>
<accession>A0ABT3TE09</accession>
<proteinExistence type="inferred from homology"/>
<keyword evidence="5 6" id="KW-0472">Membrane</keyword>
<reference evidence="7" key="1">
    <citation type="submission" date="2019-02" db="EMBL/GenBank/DDBJ databases">
        <authorList>
            <person name="Li S.-H."/>
        </authorList>
    </citation>
    <scope>NUCLEOTIDE SEQUENCE</scope>
    <source>
        <strain evidence="7">IMCC14734</strain>
    </source>
</reference>
<feature type="transmembrane region" description="Helical" evidence="6">
    <location>
        <begin position="164"/>
        <end position="185"/>
    </location>
</feature>
<evidence type="ECO:0000256" key="3">
    <source>
        <dbReference type="ARBA" id="ARBA00022692"/>
    </source>
</evidence>
<feature type="transmembrane region" description="Helical" evidence="6">
    <location>
        <begin position="91"/>
        <end position="113"/>
    </location>
</feature>
<evidence type="ECO:0000313" key="7">
    <source>
        <dbReference type="EMBL" id="MCX2980546.1"/>
    </source>
</evidence>
<sequence>MNLSMIELSRLLIAFVPVVLVIGIMWHWRLQPGKASWAMLRMLVQLLLIGYVLVFIFEAQSSLIVIAVILVMISASSWIALNTISEQRKSLYFITLISVGIGGSLTLALITQLVLELETWFEPRYLIPLAGMTFANAMTSVSLAAERLYAELKHGHSFIDSRNIAFQAGMIPVINSLFAVGLVSLPGMMTGQILSGVSPFIAARYQIMVMCMIFASAGLSTYGFLFLVQRKH</sequence>
<keyword evidence="3 6" id="KW-0812">Transmembrane</keyword>
<dbReference type="Proteomes" id="UP001143362">
    <property type="component" value="Unassembled WGS sequence"/>
</dbReference>
<protein>
    <submittedName>
        <fullName evidence="7">ABC transporter permease</fullName>
    </submittedName>
</protein>
<evidence type="ECO:0000256" key="5">
    <source>
        <dbReference type="ARBA" id="ARBA00023136"/>
    </source>
</evidence>
<feature type="transmembrane region" description="Helical" evidence="6">
    <location>
        <begin position="205"/>
        <end position="228"/>
    </location>
</feature>